<gene>
    <name evidence="1" type="ORF">MML48_10g00001227</name>
</gene>
<comment type="caution">
    <text evidence="1">The sequence shown here is derived from an EMBL/GenBank/DDBJ whole genome shotgun (WGS) entry which is preliminary data.</text>
</comment>
<dbReference type="Proteomes" id="UP001056778">
    <property type="component" value="Chromosome 10"/>
</dbReference>
<sequence length="495" mass="56637">MNRPFRYEELERMTPSELDELLNSITDDQAINSDVGGDSDAEDDKNHPSTSKIRRVNTDVAGNLDLENEHNKESDNELEENFEENVPDPIYIPQTFVDSDTGSDTAEEVRDDFTFSKVPSIPQTFQNFQFNENFGPKVEVDTSSPLAIFLIIFADALHLIVEPSNLYATQNGVDLNLNLAELKAFLGILIVMGYHTVERREGTLGEEVIITISDAFHNLGYCFFFDRFFSTIPLLRKLLSLKTFGCGTIMGNRKHFPKTLLRADRHLKTGEMDFATTGEISICKWKDRGSKCVLVASNMHNPVDGTFVLRRNKEGEREQVHCPKAIEDYNKYMGGVDKFDQNMESYSISQKSRRWWLKIFYFLLDASIVNSYILYKTTLKLSSKKQKPMTHLMFRKTLANELISDFCSRPKKGRRPEVLVTKNKMYKKQNGTRIAITQLVNVGIHLPVKGTCRRCAYCSTKEVPKKSQIMCKACKVNFCLECYAVFHEQNNNSAY</sequence>
<accession>A0ACB9SI60</accession>
<reference evidence="1" key="1">
    <citation type="submission" date="2022-04" db="EMBL/GenBank/DDBJ databases">
        <title>Chromosome-scale genome assembly of Holotrichia oblita Faldermann.</title>
        <authorList>
            <person name="Rongchong L."/>
        </authorList>
    </citation>
    <scope>NUCLEOTIDE SEQUENCE</scope>
    <source>
        <strain evidence="1">81SQS9</strain>
    </source>
</reference>
<keyword evidence="2" id="KW-1185">Reference proteome</keyword>
<name>A0ACB9SI60_HOLOL</name>
<protein>
    <submittedName>
        <fullName evidence="1">Piggybac transposable element-derived protein 4</fullName>
    </submittedName>
</protein>
<proteinExistence type="predicted"/>
<dbReference type="EMBL" id="CM043024">
    <property type="protein sequence ID" value="KAI4454281.1"/>
    <property type="molecule type" value="Genomic_DNA"/>
</dbReference>
<evidence type="ECO:0000313" key="2">
    <source>
        <dbReference type="Proteomes" id="UP001056778"/>
    </source>
</evidence>
<evidence type="ECO:0000313" key="1">
    <source>
        <dbReference type="EMBL" id="KAI4454281.1"/>
    </source>
</evidence>
<organism evidence="1 2">
    <name type="scientific">Holotrichia oblita</name>
    <name type="common">Chafer beetle</name>
    <dbReference type="NCBI Taxonomy" id="644536"/>
    <lineage>
        <taxon>Eukaryota</taxon>
        <taxon>Metazoa</taxon>
        <taxon>Ecdysozoa</taxon>
        <taxon>Arthropoda</taxon>
        <taxon>Hexapoda</taxon>
        <taxon>Insecta</taxon>
        <taxon>Pterygota</taxon>
        <taxon>Neoptera</taxon>
        <taxon>Endopterygota</taxon>
        <taxon>Coleoptera</taxon>
        <taxon>Polyphaga</taxon>
        <taxon>Scarabaeiformia</taxon>
        <taxon>Scarabaeidae</taxon>
        <taxon>Melolonthinae</taxon>
        <taxon>Holotrichia</taxon>
    </lineage>
</organism>